<dbReference type="Gene3D" id="3.90.400.10">
    <property type="entry name" value="Oligo-1,6-glucosidase, Domain 2"/>
    <property type="match status" value="1"/>
</dbReference>
<dbReference type="PANTHER" id="PTHR10357">
    <property type="entry name" value="ALPHA-AMYLASE FAMILY MEMBER"/>
    <property type="match status" value="1"/>
</dbReference>
<dbReference type="GO" id="GO:0009313">
    <property type="term" value="P:oligosaccharide catabolic process"/>
    <property type="evidence" value="ECO:0007669"/>
    <property type="project" value="TreeGrafter"/>
</dbReference>
<sequence length="519" mass="57617">MTPDPSPTSRPWWQGAVIYQIYPRSFASSDASGTGDLEGIRQHLDHLEWLGVDAIWLSPFYRSPMDDFGYDISDHCDVDPTFGTLEDFDRLVADCHARGIRVVVDWVPNHTSDRHPWFEAARSSRDDPHRDWYVWRDPTPDGAPPNNWVAAFTGPEPAWTFDEATGQWYLHLFLPSQPDVSWDHPDLEAAMHDVLRFWLDRGVDGIRADVLHAIGKDPALPDDADELIPIPHSGLNHVPEVTLPRVRRLRDLLDSYPGDRMMVGEVYLLDTSLVAQYYDGGRGLHLSFNFPPLYAPWDAGAWRERVDEVEELIEPVGWPTWVLSNHDNRRHRTRYGSEDRARAAAVLLLGLRGTPFLYAGEELGLSDAPIPADRVVDPGGRDGCRAPVPWTATPDHGWGTEDAWLPWPPEAGTGGDAASQRDDPSSILHLYRRVLAARRGSPALTHGDQRVLVAPEGTLAWERTADGDRRVVVVGFAGAEDPLALDGDLVVEVASDGVGEGTAFDGVVGPDRALVLRPA</sequence>
<dbReference type="SUPFAM" id="SSF51445">
    <property type="entry name" value="(Trans)glycosidases"/>
    <property type="match status" value="1"/>
</dbReference>
<dbReference type="InterPro" id="IPR017853">
    <property type="entry name" value="GH"/>
</dbReference>
<keyword evidence="2 5" id="KW-0378">Hydrolase</keyword>
<evidence type="ECO:0000256" key="3">
    <source>
        <dbReference type="ARBA" id="ARBA00023295"/>
    </source>
</evidence>
<evidence type="ECO:0000313" key="5">
    <source>
        <dbReference type="EMBL" id="WCO69171.1"/>
    </source>
</evidence>
<dbReference type="InterPro" id="IPR006047">
    <property type="entry name" value="GH13_cat_dom"/>
</dbReference>
<dbReference type="PANTHER" id="PTHR10357:SF179">
    <property type="entry name" value="NEUTRAL AND BASIC AMINO ACID TRANSPORT PROTEIN RBAT"/>
    <property type="match status" value="1"/>
</dbReference>
<comment type="similarity">
    <text evidence="1">Belongs to the glycosyl hydrolase 13 family.</text>
</comment>
<dbReference type="Pfam" id="PF00128">
    <property type="entry name" value="Alpha-amylase"/>
    <property type="match status" value="1"/>
</dbReference>
<proteinExistence type="inferred from homology"/>
<protein>
    <submittedName>
        <fullName evidence="5">Alpha-amylase family glycosyl hydrolase</fullName>
    </submittedName>
</protein>
<dbReference type="Proteomes" id="UP001216390">
    <property type="component" value="Chromosome"/>
</dbReference>
<dbReference type="SMART" id="SM00642">
    <property type="entry name" value="Aamy"/>
    <property type="match status" value="1"/>
</dbReference>
<dbReference type="GO" id="GO:0004556">
    <property type="term" value="F:alpha-amylase activity"/>
    <property type="evidence" value="ECO:0007669"/>
    <property type="project" value="TreeGrafter"/>
</dbReference>
<keyword evidence="3" id="KW-0326">Glycosidase</keyword>
<accession>A0AAF0BT02</accession>
<dbReference type="RefSeq" id="WP_272738684.1">
    <property type="nucleotide sequence ID" value="NZ_CP116942.1"/>
</dbReference>
<name>A0AAF0BT02_9ACTN</name>
<evidence type="ECO:0000259" key="4">
    <source>
        <dbReference type="SMART" id="SM00642"/>
    </source>
</evidence>
<organism evidence="5 6">
    <name type="scientific">Iamia majanohamensis</name>
    <dbReference type="NCBI Taxonomy" id="467976"/>
    <lineage>
        <taxon>Bacteria</taxon>
        <taxon>Bacillati</taxon>
        <taxon>Actinomycetota</taxon>
        <taxon>Acidimicrobiia</taxon>
        <taxon>Acidimicrobiales</taxon>
        <taxon>Iamiaceae</taxon>
        <taxon>Iamia</taxon>
    </lineage>
</organism>
<dbReference type="InterPro" id="IPR045857">
    <property type="entry name" value="O16G_dom_2"/>
</dbReference>
<evidence type="ECO:0000256" key="2">
    <source>
        <dbReference type="ARBA" id="ARBA00022801"/>
    </source>
</evidence>
<dbReference type="Gene3D" id="3.20.20.80">
    <property type="entry name" value="Glycosidases"/>
    <property type="match status" value="1"/>
</dbReference>
<dbReference type="AlphaFoldDB" id="A0AAF0BT02"/>
<feature type="domain" description="Glycosyl hydrolase family 13 catalytic" evidence="4">
    <location>
        <begin position="20"/>
        <end position="385"/>
    </location>
</feature>
<gene>
    <name evidence="5" type="ORF">PO878_10600</name>
</gene>
<keyword evidence="6" id="KW-1185">Reference proteome</keyword>
<dbReference type="EMBL" id="CP116942">
    <property type="protein sequence ID" value="WCO69171.1"/>
    <property type="molecule type" value="Genomic_DNA"/>
</dbReference>
<reference evidence="5" key="1">
    <citation type="submission" date="2023-01" db="EMBL/GenBank/DDBJ databases">
        <title>The diversity of Class Acidimicrobiia in South China Sea sediment environments and the proposal of Iamia marina sp. nov., a novel species of the genus Iamia.</title>
        <authorList>
            <person name="He Y."/>
            <person name="Tian X."/>
        </authorList>
    </citation>
    <scope>NUCLEOTIDE SEQUENCE</scope>
    <source>
        <strain evidence="5">DSM 19957</strain>
    </source>
</reference>
<dbReference type="FunFam" id="3.90.400.10:FF:000002">
    <property type="entry name" value="Sucrose isomerase"/>
    <property type="match status" value="1"/>
</dbReference>
<dbReference type="KEGG" id="ima:PO878_10600"/>
<evidence type="ECO:0000313" key="6">
    <source>
        <dbReference type="Proteomes" id="UP001216390"/>
    </source>
</evidence>
<evidence type="ECO:0000256" key="1">
    <source>
        <dbReference type="ARBA" id="ARBA00008061"/>
    </source>
</evidence>